<sequence>MGTVYVKVWLYLFCKLLKAGSCLCQTLLPTTNKDVAVDLIEILMNAALNVWYIFPVILLTYITTTPWFKGLWGEFQVNLILKRLPHNEYRRLKNITLPTDNGTTQIDHIVVSKFGVFIIETKNMKGWIFGSANQKLWTQKIFKYSSKFQNPIHQNYKHLKTLESQLNINIDALFSVVVFIGESEFKTEMPENVTYASGCLSYIRSHSAELLNQQQVLDVINNIESGRLARGFSTNQAHKAHVKVIIKQKTTDKLCTKCGSDMVLREAKKGQNAGSKFWGCSNFPKCRAVEKLN</sequence>
<comment type="caution">
    <text evidence="3">The sequence shown here is derived from an EMBL/GenBank/DDBJ whole genome shotgun (WGS) entry which is preliminary data.</text>
</comment>
<evidence type="ECO:0000259" key="2">
    <source>
        <dbReference type="PROSITE" id="PS50965"/>
    </source>
</evidence>
<dbReference type="EMBL" id="JAKILJ010000072">
    <property type="protein sequence ID" value="MCL1107625.1"/>
    <property type="molecule type" value="Genomic_DNA"/>
</dbReference>
<gene>
    <name evidence="3" type="ORF">L2749_20680</name>
</gene>
<dbReference type="InterPro" id="IPR013498">
    <property type="entry name" value="Topo_IA_Znf"/>
</dbReference>
<dbReference type="Proteomes" id="UP001139408">
    <property type="component" value="Unassembled WGS sequence"/>
</dbReference>
<dbReference type="Pfam" id="PF01396">
    <property type="entry name" value="Zn_ribbon_Top1"/>
    <property type="match status" value="1"/>
</dbReference>
<dbReference type="PROSITE" id="PS50965">
    <property type="entry name" value="NERD"/>
    <property type="match status" value="1"/>
</dbReference>
<feature type="domain" description="NERD" evidence="2">
    <location>
        <begin position="69"/>
        <end position="185"/>
    </location>
</feature>
<keyword evidence="1" id="KW-0812">Transmembrane</keyword>
<dbReference type="GO" id="GO:0005694">
    <property type="term" value="C:chromosome"/>
    <property type="evidence" value="ECO:0007669"/>
    <property type="project" value="InterPro"/>
</dbReference>
<organism evidence="3 4">
    <name type="scientific">Shewanella algicola</name>
    <dbReference type="NCBI Taxonomy" id="640633"/>
    <lineage>
        <taxon>Bacteria</taxon>
        <taxon>Pseudomonadati</taxon>
        <taxon>Pseudomonadota</taxon>
        <taxon>Gammaproteobacteria</taxon>
        <taxon>Alteromonadales</taxon>
        <taxon>Shewanellaceae</taxon>
        <taxon>Shewanella</taxon>
    </lineage>
</organism>
<dbReference type="Gene3D" id="3.30.65.10">
    <property type="entry name" value="Bacterial Topoisomerase I, domain 1"/>
    <property type="match status" value="1"/>
</dbReference>
<dbReference type="GO" id="GO:0003677">
    <property type="term" value="F:DNA binding"/>
    <property type="evidence" value="ECO:0007669"/>
    <property type="project" value="InterPro"/>
</dbReference>
<evidence type="ECO:0000256" key="1">
    <source>
        <dbReference type="SAM" id="Phobius"/>
    </source>
</evidence>
<dbReference type="InterPro" id="IPR011528">
    <property type="entry name" value="NERD"/>
</dbReference>
<dbReference type="GO" id="GO:0003916">
    <property type="term" value="F:DNA topoisomerase activity"/>
    <property type="evidence" value="ECO:0007669"/>
    <property type="project" value="InterPro"/>
</dbReference>
<evidence type="ECO:0000313" key="3">
    <source>
        <dbReference type="EMBL" id="MCL1107625.1"/>
    </source>
</evidence>
<accession>A0A9X1Z859</accession>
<dbReference type="AlphaFoldDB" id="A0A9X1Z859"/>
<keyword evidence="4" id="KW-1185">Reference proteome</keyword>
<dbReference type="Pfam" id="PF08378">
    <property type="entry name" value="NERD"/>
    <property type="match status" value="1"/>
</dbReference>
<dbReference type="GO" id="GO:0006265">
    <property type="term" value="P:DNA topological change"/>
    <property type="evidence" value="ECO:0007669"/>
    <property type="project" value="InterPro"/>
</dbReference>
<keyword evidence="1" id="KW-1133">Transmembrane helix</keyword>
<proteinExistence type="predicted"/>
<dbReference type="SUPFAM" id="SSF57783">
    <property type="entry name" value="Zinc beta-ribbon"/>
    <property type="match status" value="1"/>
</dbReference>
<protein>
    <submittedName>
        <fullName evidence="3">NERD domain-containing protein</fullName>
    </submittedName>
</protein>
<name>A0A9X1Z859_9GAMM</name>
<keyword evidence="1" id="KW-0472">Membrane</keyword>
<evidence type="ECO:0000313" key="4">
    <source>
        <dbReference type="Proteomes" id="UP001139408"/>
    </source>
</evidence>
<feature type="transmembrane region" description="Helical" evidence="1">
    <location>
        <begin position="42"/>
        <end position="62"/>
    </location>
</feature>
<reference evidence="3" key="1">
    <citation type="submission" date="2022-01" db="EMBL/GenBank/DDBJ databases">
        <title>Whole genome-based taxonomy of the Shewanellaceae.</title>
        <authorList>
            <person name="Martin-Rodriguez A.J."/>
        </authorList>
    </citation>
    <scope>NUCLEOTIDE SEQUENCE</scope>
    <source>
        <strain evidence="3">DSM 23803</strain>
    </source>
</reference>